<organism evidence="1 2">
    <name type="scientific">Escherichia phage vB_EcoM_Goslar</name>
    <dbReference type="NCBI Taxonomy" id="2502409"/>
    <lineage>
        <taxon>Viruses</taxon>
        <taxon>Duplodnaviria</taxon>
        <taxon>Heunggongvirae</taxon>
        <taxon>Uroviricota</taxon>
        <taxon>Caudoviricetes</taxon>
        <taxon>Chimalliviridae</taxon>
        <taxon>Goslarvirus</taxon>
        <taxon>Goslarvirus goslar</taxon>
    </lineage>
</organism>
<gene>
    <name evidence="1" type="ORF">Goslar_00061</name>
</gene>
<proteinExistence type="predicted"/>
<accession>A0A482GE74</accession>
<evidence type="ECO:0000313" key="2">
    <source>
        <dbReference type="Proteomes" id="UP000294673"/>
    </source>
</evidence>
<keyword evidence="2" id="KW-1185">Reference proteome</keyword>
<dbReference type="Proteomes" id="UP000294673">
    <property type="component" value="Segment"/>
</dbReference>
<reference evidence="1 2" key="1">
    <citation type="submission" date="2018-12" db="EMBL/GenBank/DDBJ databases">
        <title>Still something new to discover - new insights into E. coli phage diversity and taxonomy.</title>
        <authorList>
            <person name="Korf I.H.E."/>
            <person name="Adriaennsens E."/>
            <person name="Dreiseikelmann B."/>
            <person name="Kropinski A."/>
            <person name="Nimtz M."/>
            <person name="Meier-Kolthoff J.P."/>
            <person name="Rohde M."/>
            <person name="van Raaij M."/>
            <person name="Wittmann J."/>
        </authorList>
    </citation>
    <scope>NUCLEOTIDE SEQUENCE [LARGE SCALE GENOMIC DNA]</scope>
</reference>
<dbReference type="EMBL" id="MK327938">
    <property type="protein sequence ID" value="QBO63854.1"/>
    <property type="molecule type" value="Genomic_DNA"/>
</dbReference>
<organismHost>
    <name type="scientific">Escherichia coli</name>
    <dbReference type="NCBI Taxonomy" id="562"/>
</organismHost>
<protein>
    <submittedName>
        <fullName evidence="1">Uncharacterized protein</fullName>
    </submittedName>
</protein>
<name>A0A482GE74_BPGOS</name>
<evidence type="ECO:0000313" key="1">
    <source>
        <dbReference type="EMBL" id="QBO63854.1"/>
    </source>
</evidence>
<sequence length="368" mass="40178">MVASEIADAVNVVASGIAKVYEVNKLIQPGSLVELSQPSRVIAPLIFERELYYSDARNALGNCMRTAENMYTGFYLLALNTIMQVGNISVDKTLGRVNPNRNANLTDKAIKLALESADSKSLVFLDDKGFNLQGKQKNSLDVGASDAAIELLNKDANAVTGKFLTVTLTDGQATMKMPLNISMRIASSPAEVLASILAIGGPQNTWRARWHRMMAGELSFWSDMILLSDLVREHKRISRMDKEGIRKAVNAARINAAKAAASTKIPSSGAIASTYIISKANQEAIERKIGRRLSDYTTRQKVMAEALAMQLIIIDEAEEMVTFYFHSLDQGTTVSFKQLEKSNSSSTSGSDLLTILQALRTGNVPQIR</sequence>